<evidence type="ECO:0000313" key="7">
    <source>
        <dbReference type="EMBL" id="RCN56621.1"/>
    </source>
</evidence>
<accession>A0A368HGK9</accession>
<gene>
    <name evidence="7" type="ORF">C4900_12640</name>
</gene>
<keyword evidence="8" id="KW-1185">Reference proteome</keyword>
<dbReference type="EMBL" id="PSYR01000002">
    <property type="protein sequence ID" value="RCN56621.1"/>
    <property type="molecule type" value="Genomic_DNA"/>
</dbReference>
<evidence type="ECO:0000256" key="1">
    <source>
        <dbReference type="ARBA" id="ARBA00003966"/>
    </source>
</evidence>
<feature type="binding site" evidence="5">
    <location>
        <begin position="130"/>
        <end position="132"/>
    </location>
    <ligand>
        <name>NAD(+)</name>
        <dbReference type="ChEBI" id="CHEBI:57540"/>
    </ligand>
</feature>
<dbReference type="Pfam" id="PF00056">
    <property type="entry name" value="Ldh_1_N"/>
    <property type="match status" value="1"/>
</dbReference>
<feature type="binding site" evidence="5">
    <location>
        <position position="106"/>
    </location>
    <ligand>
        <name>NAD(+)</name>
        <dbReference type="ChEBI" id="CHEBI:57540"/>
    </ligand>
</feature>
<dbReference type="SUPFAM" id="SSF56327">
    <property type="entry name" value="LDH C-terminal domain-like"/>
    <property type="match status" value="1"/>
</dbReference>
<dbReference type="SUPFAM" id="SSF51735">
    <property type="entry name" value="NAD(P)-binding Rossmann-fold domains"/>
    <property type="match status" value="1"/>
</dbReference>
<dbReference type="InterPro" id="IPR036291">
    <property type="entry name" value="NAD(P)-bd_dom_sf"/>
</dbReference>
<reference evidence="7 8" key="1">
    <citation type="submission" date="2018-02" db="EMBL/GenBank/DDBJ databases">
        <title>Insights into the biology of acidophilic members of the Acidiferrobacteraceae family derived from comparative genomic analyses.</title>
        <authorList>
            <person name="Issotta F."/>
            <person name="Thyssen C."/>
            <person name="Mena C."/>
            <person name="Moya A."/>
            <person name="Bellenberg S."/>
            <person name="Sproer C."/>
            <person name="Covarrubias P.C."/>
            <person name="Sand W."/>
            <person name="Quatrini R."/>
            <person name="Vera M."/>
        </authorList>
    </citation>
    <scope>NUCLEOTIDE SEQUENCE [LARGE SCALE GENOMIC DNA]</scope>
    <source>
        <strain evidence="8">m-1</strain>
    </source>
</reference>
<dbReference type="PANTHER" id="PTHR43128:SF16">
    <property type="entry name" value="L-LACTATE DEHYDROGENASE"/>
    <property type="match status" value="1"/>
</dbReference>
<evidence type="ECO:0000256" key="2">
    <source>
        <dbReference type="ARBA" id="ARBA00023002"/>
    </source>
</evidence>
<dbReference type="PIRSF" id="PIRSF000102">
    <property type="entry name" value="Lac_mal_DH"/>
    <property type="match status" value="1"/>
</dbReference>
<comment type="caution">
    <text evidence="7">The sequence shown here is derived from an EMBL/GenBank/DDBJ whole genome shotgun (WGS) entry which is preliminary data.</text>
</comment>
<evidence type="ECO:0000256" key="3">
    <source>
        <dbReference type="ARBA" id="ARBA00023027"/>
    </source>
</evidence>
<evidence type="ECO:0000256" key="5">
    <source>
        <dbReference type="PIRSR" id="PIRSR000102-3"/>
    </source>
</evidence>
<feature type="binding site" evidence="5">
    <location>
        <begin position="7"/>
        <end position="13"/>
    </location>
    <ligand>
        <name>NAD(+)</name>
        <dbReference type="ChEBI" id="CHEBI:57540"/>
    </ligand>
</feature>
<protein>
    <submittedName>
        <fullName evidence="7">Malate dehydrogenase</fullName>
    </submittedName>
</protein>
<keyword evidence="2" id="KW-0560">Oxidoreductase</keyword>
<feature type="domain" description="Lactate/malate dehydrogenase N-terminal" evidence="6">
    <location>
        <begin position="2"/>
        <end position="152"/>
    </location>
</feature>
<dbReference type="GO" id="GO:0004459">
    <property type="term" value="F:L-lactate dehydrogenase (NAD+) activity"/>
    <property type="evidence" value="ECO:0007669"/>
    <property type="project" value="TreeGrafter"/>
</dbReference>
<dbReference type="GO" id="GO:0006089">
    <property type="term" value="P:lactate metabolic process"/>
    <property type="evidence" value="ECO:0007669"/>
    <property type="project" value="TreeGrafter"/>
</dbReference>
<evidence type="ECO:0000313" key="8">
    <source>
        <dbReference type="Proteomes" id="UP000253250"/>
    </source>
</evidence>
<dbReference type="Gene3D" id="3.40.50.720">
    <property type="entry name" value="NAD(P)-binding Rossmann-like Domain"/>
    <property type="match status" value="1"/>
</dbReference>
<dbReference type="InterPro" id="IPR001236">
    <property type="entry name" value="Lactate/malate_DH_N"/>
</dbReference>
<dbReference type="PRINTS" id="PR00086">
    <property type="entry name" value="LLDHDRGNASE"/>
</dbReference>
<feature type="active site" description="Proton acceptor" evidence="4">
    <location>
        <position position="185"/>
    </location>
</feature>
<proteinExistence type="predicted"/>
<dbReference type="AlphaFoldDB" id="A0A368HGK9"/>
<dbReference type="InterPro" id="IPR001557">
    <property type="entry name" value="L-lactate/malate_DH"/>
</dbReference>
<sequence>MDIAIIGANGSIGRQIAIRIIMERLLGATDRLQLVGRRDGRSAAALYGFCQDLKDAFSENCPLLDVALEPEDVVADIVIMAAGATIHSDQDTKAAMPSRDDLAIVNRALAIRYADALCRYGHGHEIVVVVTNPVEFLVDIFSARYDRKRVIGIGAYQDSLRFRREVARSINVSRQAVRAMAIGEHGDGLVPLWSSVIVQGFSDSETRRAIHAVRGGRVSTDYPGSVGAARAQVIQIVREGRIREAFALFDTLAPDVRVVIGPFLTLFSGAKTDVATANATVDLVCTIVGGRDSVVAAQVQLRGEFEGVHTSIGVPIIVNTKGWESAYPLSMTDGERQLFLAAAVRVQEKIQTWTRI</sequence>
<dbReference type="Gene3D" id="3.90.110.10">
    <property type="entry name" value="Lactate dehydrogenase/glycoside hydrolase, family 4, C-terminal"/>
    <property type="match status" value="1"/>
</dbReference>
<dbReference type="PANTHER" id="PTHR43128">
    <property type="entry name" value="L-2-HYDROXYCARBOXYLATE DEHYDROGENASE (NAD(P)(+))"/>
    <property type="match status" value="1"/>
</dbReference>
<dbReference type="OrthoDB" id="9802969at2"/>
<evidence type="ECO:0000259" key="6">
    <source>
        <dbReference type="Pfam" id="PF00056"/>
    </source>
</evidence>
<name>A0A368HGK9_9GAMM</name>
<comment type="function">
    <text evidence="1">Catalyzes the reversible oxidation of malate to oxaloacetate.</text>
</comment>
<dbReference type="RefSeq" id="WP_114283530.1">
    <property type="nucleotide sequence ID" value="NZ_PSYR01000002.1"/>
</dbReference>
<organism evidence="7 8">
    <name type="scientific">Acidiferrobacter thiooxydans</name>
    <dbReference type="NCBI Taxonomy" id="163359"/>
    <lineage>
        <taxon>Bacteria</taxon>
        <taxon>Pseudomonadati</taxon>
        <taxon>Pseudomonadota</taxon>
        <taxon>Gammaproteobacteria</taxon>
        <taxon>Acidiferrobacterales</taxon>
        <taxon>Acidiferrobacteraceae</taxon>
        <taxon>Acidiferrobacter</taxon>
    </lineage>
</organism>
<dbReference type="InterPro" id="IPR015955">
    <property type="entry name" value="Lactate_DH/Glyco_Ohase_4_C"/>
</dbReference>
<keyword evidence="3 5" id="KW-0520">NAD</keyword>
<evidence type="ECO:0000256" key="4">
    <source>
        <dbReference type="PIRSR" id="PIRSR000102-1"/>
    </source>
</evidence>
<dbReference type="Proteomes" id="UP000253250">
    <property type="component" value="Unassembled WGS sequence"/>
</dbReference>